<dbReference type="InterPro" id="IPR029063">
    <property type="entry name" value="SAM-dependent_MTases_sf"/>
</dbReference>
<accession>A0A2V3IIH0</accession>
<dbReference type="EMBL" id="NBIV01000187">
    <property type="protein sequence ID" value="PXF41886.1"/>
    <property type="molecule type" value="Genomic_DNA"/>
</dbReference>
<evidence type="ECO:0000259" key="2">
    <source>
        <dbReference type="Pfam" id="PF08241"/>
    </source>
</evidence>
<dbReference type="InterPro" id="IPR013216">
    <property type="entry name" value="Methyltransf_11"/>
</dbReference>
<comment type="caution">
    <text evidence="3">The sequence shown here is derived from an EMBL/GenBank/DDBJ whole genome shotgun (WGS) entry which is preliminary data.</text>
</comment>
<evidence type="ECO:0000313" key="4">
    <source>
        <dbReference type="Proteomes" id="UP000247409"/>
    </source>
</evidence>
<gene>
    <name evidence="3" type="ORF">BWQ96_08388</name>
</gene>
<feature type="domain" description="Methyltransferase type 11" evidence="2">
    <location>
        <begin position="153"/>
        <end position="205"/>
    </location>
</feature>
<protein>
    <recommendedName>
        <fullName evidence="2">Methyltransferase type 11 domain-containing protein</fullName>
    </recommendedName>
</protein>
<keyword evidence="1" id="KW-1133">Transmembrane helix</keyword>
<name>A0A2V3IIH0_9FLOR</name>
<dbReference type="OrthoDB" id="10017101at2759"/>
<evidence type="ECO:0000313" key="3">
    <source>
        <dbReference type="EMBL" id="PXF41886.1"/>
    </source>
</evidence>
<dbReference type="AlphaFoldDB" id="A0A2V3IIH0"/>
<keyword evidence="1" id="KW-0472">Membrane</keyword>
<sequence>MRSAWFSLPSLPRHKRVQPVLYALVTLLSLLCSVSLYAVYALLHDRSAASFPIFSSRTITAQQLLDAYHPLDNAEQLESRLNHTCRVTLPDTEQLTRFRKLYPSLSRFIMYFNVHLLLEEHTKHVLPSQPLQALQLGGSFSVFQNFEDKLNISETQYPQVDIHRTNLPSNSYDIIGADQVIEHVLFPQLAIMEIHRLLRPDGIAILTTCAYNPVHGKTAFLDFWRFMRDGLMVLSLPFRGGVLQCGTWGTSKMVSTRAKYYYNSSYEKKLFGEMFESEVRVNDLDNPFQSWIVLRK</sequence>
<dbReference type="GO" id="GO:0008757">
    <property type="term" value="F:S-adenosylmethionine-dependent methyltransferase activity"/>
    <property type="evidence" value="ECO:0007669"/>
    <property type="project" value="InterPro"/>
</dbReference>
<dbReference type="Proteomes" id="UP000247409">
    <property type="component" value="Unassembled WGS sequence"/>
</dbReference>
<evidence type="ECO:0000256" key="1">
    <source>
        <dbReference type="SAM" id="Phobius"/>
    </source>
</evidence>
<dbReference type="Pfam" id="PF08241">
    <property type="entry name" value="Methyltransf_11"/>
    <property type="match status" value="1"/>
</dbReference>
<organism evidence="3 4">
    <name type="scientific">Gracilariopsis chorda</name>
    <dbReference type="NCBI Taxonomy" id="448386"/>
    <lineage>
        <taxon>Eukaryota</taxon>
        <taxon>Rhodophyta</taxon>
        <taxon>Florideophyceae</taxon>
        <taxon>Rhodymeniophycidae</taxon>
        <taxon>Gracilariales</taxon>
        <taxon>Gracilariaceae</taxon>
        <taxon>Gracilariopsis</taxon>
    </lineage>
</organism>
<keyword evidence="4" id="KW-1185">Reference proteome</keyword>
<dbReference type="Gene3D" id="3.40.50.150">
    <property type="entry name" value="Vaccinia Virus protein VP39"/>
    <property type="match status" value="1"/>
</dbReference>
<keyword evidence="1" id="KW-0812">Transmembrane</keyword>
<reference evidence="3 4" key="1">
    <citation type="journal article" date="2018" name="Mol. Biol. Evol.">
        <title>Analysis of the draft genome of the red seaweed Gracilariopsis chorda provides insights into genome size evolution in Rhodophyta.</title>
        <authorList>
            <person name="Lee J."/>
            <person name="Yang E.C."/>
            <person name="Graf L."/>
            <person name="Yang J.H."/>
            <person name="Qiu H."/>
            <person name="Zel Zion U."/>
            <person name="Chan C.X."/>
            <person name="Stephens T.G."/>
            <person name="Weber A.P.M."/>
            <person name="Boo G.H."/>
            <person name="Boo S.M."/>
            <person name="Kim K.M."/>
            <person name="Shin Y."/>
            <person name="Jung M."/>
            <person name="Lee S.J."/>
            <person name="Yim H.S."/>
            <person name="Lee J.H."/>
            <person name="Bhattacharya D."/>
            <person name="Yoon H.S."/>
        </authorList>
    </citation>
    <scope>NUCLEOTIDE SEQUENCE [LARGE SCALE GENOMIC DNA]</scope>
    <source>
        <strain evidence="3 4">SKKU-2015</strain>
        <tissue evidence="3">Whole body</tissue>
    </source>
</reference>
<dbReference type="SUPFAM" id="SSF53335">
    <property type="entry name" value="S-adenosyl-L-methionine-dependent methyltransferases"/>
    <property type="match status" value="1"/>
</dbReference>
<proteinExistence type="predicted"/>
<feature type="transmembrane region" description="Helical" evidence="1">
    <location>
        <begin position="20"/>
        <end position="43"/>
    </location>
</feature>